<keyword evidence="4" id="KW-0342">GTP-binding</keyword>
<dbReference type="GO" id="GO:0005525">
    <property type="term" value="F:GTP binding"/>
    <property type="evidence" value="ECO:0007669"/>
    <property type="project" value="UniProtKB-KW"/>
</dbReference>
<dbReference type="PRINTS" id="PR00449">
    <property type="entry name" value="RASTRNSFRMNG"/>
</dbReference>
<dbReference type="InterPro" id="IPR052705">
    <property type="entry name" value="Gliding_Motility_GTPase"/>
</dbReference>
<dbReference type="Gene3D" id="3.40.50.300">
    <property type="entry name" value="P-loop containing nucleotide triphosphate hydrolases"/>
    <property type="match status" value="1"/>
</dbReference>
<reference evidence="5 6" key="1">
    <citation type="submission" date="2015-10" db="EMBL/GenBank/DDBJ databases">
        <title>Draft genome sequence of Streptomyces corchorusii DSM 40340, type strain for the species Streptomyces corchorusii.</title>
        <authorList>
            <person name="Ruckert C."/>
            <person name="Winkler A."/>
            <person name="Kalinowski J."/>
            <person name="Kampfer P."/>
            <person name="Glaeser S."/>
        </authorList>
    </citation>
    <scope>NUCLEOTIDE SEQUENCE [LARGE SCALE GENOMIC DNA]</scope>
    <source>
        <strain evidence="5 6">DSM 40340</strain>
    </source>
</reference>
<protein>
    <submittedName>
        <fullName evidence="5">ATP-binding protein</fullName>
    </submittedName>
</protein>
<evidence type="ECO:0000256" key="4">
    <source>
        <dbReference type="ARBA" id="ARBA00023134"/>
    </source>
</evidence>
<dbReference type="InterPro" id="IPR027417">
    <property type="entry name" value="P-loop_NTPase"/>
</dbReference>
<dbReference type="GO" id="GO:0016787">
    <property type="term" value="F:hydrolase activity"/>
    <property type="evidence" value="ECO:0007669"/>
    <property type="project" value="UniProtKB-KW"/>
</dbReference>
<gene>
    <name evidence="5" type="ORF">AQJ11_37660</name>
</gene>
<evidence type="ECO:0000256" key="3">
    <source>
        <dbReference type="ARBA" id="ARBA00022801"/>
    </source>
</evidence>
<keyword evidence="3" id="KW-0378">Hydrolase</keyword>
<dbReference type="AlphaFoldDB" id="A0A117QAG2"/>
<dbReference type="CDD" id="cd00882">
    <property type="entry name" value="Ras_like_GTPase"/>
    <property type="match status" value="1"/>
</dbReference>
<comment type="similarity">
    <text evidence="1">Belongs to the GPN-loop GTPase family.</text>
</comment>
<dbReference type="EMBL" id="LMWP01000048">
    <property type="protein sequence ID" value="KUN17593.1"/>
    <property type="molecule type" value="Genomic_DNA"/>
</dbReference>
<evidence type="ECO:0000256" key="2">
    <source>
        <dbReference type="ARBA" id="ARBA00022741"/>
    </source>
</evidence>
<keyword evidence="5" id="KW-0067">ATP-binding</keyword>
<sequence>MKACKSSDLAPRRDARVPVAELKIVIAGGFGVGKTTLVATLSEIPPLTTEEVLTSAGEGVDDLHGVEGKITTTVAMDFGRITFPSPNRTMILFLFGTPGQERFWFTWDELSRGAVGAVVLADTRRLEDSFAAVGYFEEQALPFLVAVNQFDGADRYEPDEVREALELGPDVPVIPCDVRQRASAKNVLITLVTHSLNRRRPLMTGAPA</sequence>
<dbReference type="PANTHER" id="PTHR42708">
    <property type="entry name" value="ATP/GTP-BINDING PROTEIN-RELATED"/>
    <property type="match status" value="1"/>
</dbReference>
<evidence type="ECO:0000313" key="5">
    <source>
        <dbReference type="EMBL" id="KUN17593.1"/>
    </source>
</evidence>
<dbReference type="Proteomes" id="UP000053398">
    <property type="component" value="Unassembled WGS sequence"/>
</dbReference>
<organism evidence="5 6">
    <name type="scientific">Streptomyces corchorusii</name>
    <name type="common">Streptomyces chibaensis</name>
    <dbReference type="NCBI Taxonomy" id="1903"/>
    <lineage>
        <taxon>Bacteria</taxon>
        <taxon>Bacillati</taxon>
        <taxon>Actinomycetota</taxon>
        <taxon>Actinomycetes</taxon>
        <taxon>Kitasatosporales</taxon>
        <taxon>Streptomycetaceae</taxon>
        <taxon>Streptomyces</taxon>
    </lineage>
</organism>
<accession>A0A117QAG2</accession>
<dbReference type="InterPro" id="IPR004130">
    <property type="entry name" value="Gpn"/>
</dbReference>
<dbReference type="GO" id="GO:0005524">
    <property type="term" value="F:ATP binding"/>
    <property type="evidence" value="ECO:0007669"/>
    <property type="project" value="UniProtKB-KW"/>
</dbReference>
<dbReference type="PANTHER" id="PTHR42708:SF1">
    <property type="entry name" value="GLIDING MOTILITY PROTEIN MGLA"/>
    <property type="match status" value="1"/>
</dbReference>
<dbReference type="Pfam" id="PF03029">
    <property type="entry name" value="ATP_bind_1"/>
    <property type="match status" value="1"/>
</dbReference>
<comment type="caution">
    <text evidence="5">The sequence shown here is derived from an EMBL/GenBank/DDBJ whole genome shotgun (WGS) entry which is preliminary data.</text>
</comment>
<evidence type="ECO:0000256" key="1">
    <source>
        <dbReference type="ARBA" id="ARBA00005290"/>
    </source>
</evidence>
<dbReference type="SUPFAM" id="SSF52540">
    <property type="entry name" value="P-loop containing nucleoside triphosphate hydrolases"/>
    <property type="match status" value="1"/>
</dbReference>
<proteinExistence type="inferred from homology"/>
<name>A0A117QAG2_STRCK</name>
<keyword evidence="6" id="KW-1185">Reference proteome</keyword>
<keyword evidence="2" id="KW-0547">Nucleotide-binding</keyword>
<evidence type="ECO:0000313" key="6">
    <source>
        <dbReference type="Proteomes" id="UP000053398"/>
    </source>
</evidence>